<evidence type="ECO:0000259" key="10">
    <source>
        <dbReference type="SMART" id="SM00148"/>
    </source>
</evidence>
<feature type="compositionally biased region" description="Basic and acidic residues" evidence="7">
    <location>
        <begin position="1653"/>
        <end position="1662"/>
    </location>
</feature>
<evidence type="ECO:0000256" key="8">
    <source>
        <dbReference type="SAM" id="Phobius"/>
    </source>
</evidence>
<sequence length="1827" mass="209065">MKKRFILMPATILASSALFAAFPITQEQSKIWENTRYSYYNTVNDNYNIAQYDFSNWMSAVNDNKKLFELSIPSTHDSAMWEGSGAAWTFGWAIARTQSLNIANQLRLGIRGFDIRVSSNGWIYHGAAASTLSFEEFLKQVSAFLVQHPKETVVIKVKDENMNVDNTSQAASAKRNYENALAKYRNFLFNPNGAEPWNLDYRLSNLRGKMVIVNHWHHLVSTSRVGGFKFGDYINRHQHVQDEYNAPVNEKIEKAQRMFGYSNEDHSNKLYLNFLSKAGGFGSHPDNFAREINPKINKYLNEHQEYKKLGMVFMDFPGPSLVEAIFKTNYYISDRDINNRYLGNPLDRNSFTANAPVAETNTFTINGPLNGLHYEVTMDNRTIGSGTANSNSINITLQNGEKFSVGKRITIKIFRMTPENPFYESRKFHEISFNIVVLDNAYLNKLNSLKTRVQNLMNDFNTLAPNVKNYINTKFLVELNKIPNSSDANYRRLNELETSWNGLESKLFKVRTSLNSFNGFINPFKQLVSSSYVSQDNKNKVNGLQTELNNLVNMAFNQSNTPESINVSGIENFASKNQHAYETYNQLDASYKQSQYLNLNSRLNTVFSKFDYGKSKYSDLINKAQTDLNAHLNNLLNSATSGQEQPEVVSDFTQANIQTVSTVEKALEVVKKINNAIETNRLSEYISIFSNQITNVVTNLTNVDELVEQLNEFKTLLDKAKVELDADASFRQEYKFTSEPNADKTKYTELVDTYRSNLNSKNLSVAIIKEFLDQLMPVKDKIKGDSAILSKAIEHINSLPQLFSEQKQLFIQKLNALNPVSQESANRVLSDANNLNERSFVSTLDSLKNLNYNQQLDLNTWKNNIDITQLTEKVNKFVQTNELMGQLTNLINAFDNYSSLAGYTQMSQEEKTKFINAYNEAKEAKESRVSYEVIKPLYDKLEEFKKILNQEFYQNVQAELAKVKASSNLYLYQKNALEAKLRSAFDQSQLDQIKTEVDQAITQNQPHNDLQTFNNLSEAQKRIAQDALAKASTLAEYNQQKQKFTDLNAQIATSKSVYQQYSNYRNQEYYNQNERTVKTEVYNAYTELNKAIENVNATASLLQEKQSTLMKTIEKAKVESEKFKQKEELKQVKKNFDNIASQINDLINKHNATIAYAKFYEPYLNSVKQKVENAKSAFSDTDLNKDKELVATLTTLKNQIDPEIEKINAEVKKQQQEDLQRQQEQRTFENHYNNVIYSISNKNKLPSAVVIGDLTLLNNDTTNVSVSDVYLTPNDENGTLELQFKVSYKGMSRLKNQTINNFLTTAQVSAQQELQNALNIYNSSVSSLENLRASVSSLGSQYQSVVDQINRDLSSNRLNNNNNLEEIKQKTEAIQQAIVNDENLKNQIDQQIKQQQELQEQKRQLISGINSLKDRFNTFKENPDVANLIQSLQNKLSPLTQQALEAKNNDDLRQLLDNLNNEFTQIQEQYQTQIETDFNNKKQQLMFSVENKQVLPSEIQIAQISNNASTLGLEVNIQQILPNDQEGTLQVYYSIAYRNLLENQNNAITGFLNLNQISLNDLKAKQQKLLSDLNSFKSQLMDMKYDDLINKVNLTLNDDSVNEFDSEQIIKNKIQDLNSKIEEYAQLKNQIDNAPMPMPIPEGPENEVPSEPENPRDHRPSDEPVNPEPQPDPNPEVQPQPNPDPAPQPQPEPEFEPTPTPEEPKPAPAEETVLNYNQVQDLITKTKELYNQVDGKVQDELVQDIEKISNELQDIMDNKNNNNTQAIIDAKFKLLQQRYLTAQQEANTQLKDNQNASKPYYLLSLLLIPVIAIPLFIWFIIKKRKRS</sequence>
<name>A0A5B7XUG2_9MOLU</name>
<evidence type="ECO:0000256" key="7">
    <source>
        <dbReference type="SAM" id="MobiDB-lite"/>
    </source>
</evidence>
<dbReference type="InterPro" id="IPR051057">
    <property type="entry name" value="PI-PLC_domain"/>
</dbReference>
<dbReference type="InterPro" id="IPR000909">
    <property type="entry name" value="PLipase_C_PInositol-sp_X_dom"/>
</dbReference>
<dbReference type="OrthoDB" id="401457at2"/>
<evidence type="ECO:0000256" key="6">
    <source>
        <dbReference type="SAM" id="Coils"/>
    </source>
</evidence>
<feature type="transmembrane region" description="Helical" evidence="8">
    <location>
        <begin position="1800"/>
        <end position="1821"/>
    </location>
</feature>
<evidence type="ECO:0000313" key="12">
    <source>
        <dbReference type="Proteomes" id="UP000305457"/>
    </source>
</evidence>
<dbReference type="KEGG" id="mnh:FG904_00545"/>
<comment type="catalytic activity">
    <reaction evidence="1">
        <text>a 1,2-diacyl-sn-glycero-3-phospho-(1D-myo-inositol) = 1D-myo-inositol 1,2-cyclic phosphate + a 1,2-diacyl-sn-glycerol</text>
        <dbReference type="Rhea" id="RHEA:17093"/>
        <dbReference type="ChEBI" id="CHEBI:17815"/>
        <dbReference type="ChEBI" id="CHEBI:57880"/>
        <dbReference type="ChEBI" id="CHEBI:58484"/>
        <dbReference type="EC" id="4.6.1.13"/>
    </reaction>
</comment>
<dbReference type="SUPFAM" id="SSF51695">
    <property type="entry name" value="PLC-like phosphodiesterases"/>
    <property type="match status" value="1"/>
</dbReference>
<evidence type="ECO:0000313" key="11">
    <source>
        <dbReference type="EMBL" id="QCZ36511.1"/>
    </source>
</evidence>
<evidence type="ECO:0000256" key="5">
    <source>
        <dbReference type="ARBA" id="ARBA00030782"/>
    </source>
</evidence>
<dbReference type="GO" id="GO:0004436">
    <property type="term" value="F:phosphatidylinositol diacylglycerol-lyase activity"/>
    <property type="evidence" value="ECO:0007669"/>
    <property type="project" value="UniProtKB-EC"/>
</dbReference>
<feature type="coiled-coil region" evidence="6">
    <location>
        <begin position="1350"/>
        <end position="1476"/>
    </location>
</feature>
<dbReference type="EMBL" id="CP040825">
    <property type="protein sequence ID" value="QCZ36511.1"/>
    <property type="molecule type" value="Genomic_DNA"/>
</dbReference>
<feature type="chain" id="PRO_5023061501" description="1-phosphatidylinositol phosphodiesterase" evidence="9">
    <location>
        <begin position="21"/>
        <end position="1827"/>
    </location>
</feature>
<reference evidence="11 12" key="1">
    <citation type="submission" date="2019-06" db="EMBL/GenBank/DDBJ databases">
        <title>Mycoplasma sp. 2F1A isolated from ostrich.</title>
        <authorList>
            <person name="Spergser J."/>
        </authorList>
    </citation>
    <scope>NUCLEOTIDE SEQUENCE [LARGE SCALE GENOMIC DNA]</scope>
    <source>
        <strain evidence="11 12">2F1A</strain>
    </source>
</reference>
<evidence type="ECO:0000256" key="4">
    <source>
        <dbReference type="ARBA" id="ARBA00030474"/>
    </source>
</evidence>
<dbReference type="GO" id="GO:0008081">
    <property type="term" value="F:phosphoric diester hydrolase activity"/>
    <property type="evidence" value="ECO:0007669"/>
    <property type="project" value="InterPro"/>
</dbReference>
<keyword evidence="6" id="KW-0175">Coiled coil</keyword>
<organism evidence="11 12">
    <name type="scientific">Mycoplasma nasistruthionis</name>
    <dbReference type="NCBI Taxonomy" id="353852"/>
    <lineage>
        <taxon>Bacteria</taxon>
        <taxon>Bacillati</taxon>
        <taxon>Mycoplasmatota</taxon>
        <taxon>Mollicutes</taxon>
        <taxon>Mycoplasmataceae</taxon>
        <taxon>Mycoplasma</taxon>
    </lineage>
</organism>
<dbReference type="PROSITE" id="PS50007">
    <property type="entry name" value="PIPLC_X_DOMAIN"/>
    <property type="match status" value="1"/>
</dbReference>
<feature type="compositionally biased region" description="Pro residues" evidence="7">
    <location>
        <begin position="1666"/>
        <end position="1701"/>
    </location>
</feature>
<keyword evidence="8" id="KW-1133">Transmembrane helix</keyword>
<feature type="domain" description="Phosphatidylinositol-specific phospholipase C X" evidence="10">
    <location>
        <begin position="61"/>
        <end position="215"/>
    </location>
</feature>
<dbReference type="Pfam" id="PF04200">
    <property type="entry name" value="Lipoprotein_17"/>
    <property type="match status" value="2"/>
</dbReference>
<dbReference type="Proteomes" id="UP000305457">
    <property type="component" value="Chromosome"/>
</dbReference>
<keyword evidence="8" id="KW-0812">Transmembrane</keyword>
<evidence type="ECO:0000256" key="2">
    <source>
        <dbReference type="ARBA" id="ARBA00012581"/>
    </source>
</evidence>
<evidence type="ECO:0000256" key="3">
    <source>
        <dbReference type="ARBA" id="ARBA00019758"/>
    </source>
</evidence>
<dbReference type="Gene3D" id="3.20.20.190">
    <property type="entry name" value="Phosphatidylinositol (PI) phosphodiesterase"/>
    <property type="match status" value="1"/>
</dbReference>
<dbReference type="SMART" id="SM00148">
    <property type="entry name" value="PLCXc"/>
    <property type="match status" value="1"/>
</dbReference>
<evidence type="ECO:0000256" key="1">
    <source>
        <dbReference type="ARBA" id="ARBA00001316"/>
    </source>
</evidence>
<keyword evidence="9" id="KW-0732">Signal</keyword>
<keyword evidence="8" id="KW-0472">Membrane</keyword>
<dbReference type="Pfam" id="PF00388">
    <property type="entry name" value="PI-PLC-X"/>
    <property type="match status" value="1"/>
</dbReference>
<gene>
    <name evidence="11" type="ORF">FG904_00545</name>
</gene>
<accession>A0A5B7XUG2</accession>
<dbReference type="Gene3D" id="1.20.120.1850">
    <property type="entry name" value="Ebh helix bundles repeating unit (S and A modules)"/>
    <property type="match status" value="2"/>
</dbReference>
<dbReference type="EC" id="4.6.1.13" evidence="2"/>
<protein>
    <recommendedName>
        <fullName evidence="3">1-phosphatidylinositol phosphodiesterase</fullName>
        <ecNumber evidence="2">4.6.1.13</ecNumber>
    </recommendedName>
    <alternativeName>
        <fullName evidence="4">Phosphatidylinositol diacylglycerol-lyase</fullName>
    </alternativeName>
    <alternativeName>
        <fullName evidence="5">Phosphatidylinositol-specific phospholipase C</fullName>
    </alternativeName>
</protein>
<dbReference type="InterPro" id="IPR007326">
    <property type="entry name" value="Lipoprotein-assoc_dom"/>
</dbReference>
<evidence type="ECO:0000256" key="9">
    <source>
        <dbReference type="SAM" id="SignalP"/>
    </source>
</evidence>
<feature type="coiled-coil region" evidence="6">
    <location>
        <begin position="1085"/>
        <end position="1149"/>
    </location>
</feature>
<proteinExistence type="predicted"/>
<dbReference type="RefSeq" id="WP_139591994.1">
    <property type="nucleotide sequence ID" value="NZ_CP040825.1"/>
</dbReference>
<feature type="signal peptide" evidence="9">
    <location>
        <begin position="1"/>
        <end position="20"/>
    </location>
</feature>
<dbReference type="PANTHER" id="PTHR13593">
    <property type="match status" value="1"/>
</dbReference>
<dbReference type="GO" id="GO:0006629">
    <property type="term" value="P:lipid metabolic process"/>
    <property type="evidence" value="ECO:0007669"/>
    <property type="project" value="InterPro"/>
</dbReference>
<feature type="region of interest" description="Disordered" evidence="7">
    <location>
        <begin position="1632"/>
        <end position="1708"/>
    </location>
</feature>
<feature type="coiled-coil region" evidence="6">
    <location>
        <begin position="1738"/>
        <end position="1765"/>
    </location>
</feature>
<dbReference type="PANTHER" id="PTHR13593:SF113">
    <property type="entry name" value="SI:DKEY-266F7.9"/>
    <property type="match status" value="1"/>
</dbReference>
<dbReference type="InterPro" id="IPR017946">
    <property type="entry name" value="PLC-like_Pdiesterase_TIM-brl"/>
</dbReference>